<dbReference type="Pfam" id="PF11750">
    <property type="entry name" value="DUF3307"/>
    <property type="match status" value="1"/>
</dbReference>
<evidence type="ECO:0000313" key="2">
    <source>
        <dbReference type="EMBL" id="SHK16871.1"/>
    </source>
</evidence>
<evidence type="ECO:0000256" key="1">
    <source>
        <dbReference type="SAM" id="Phobius"/>
    </source>
</evidence>
<protein>
    <recommendedName>
        <fullName evidence="4">DUF3307 domain-containing protein</fullName>
    </recommendedName>
</protein>
<proteinExistence type="predicted"/>
<keyword evidence="1" id="KW-0812">Transmembrane</keyword>
<dbReference type="EMBL" id="FQZQ01000020">
    <property type="protein sequence ID" value="SHK16871.1"/>
    <property type="molecule type" value="Genomic_DNA"/>
</dbReference>
<accession>A0A1M6Q9K7</accession>
<reference evidence="3" key="1">
    <citation type="submission" date="2016-11" db="EMBL/GenBank/DDBJ databases">
        <authorList>
            <person name="Varghese N."/>
            <person name="Submissions S."/>
        </authorList>
    </citation>
    <scope>NUCLEOTIDE SEQUENCE [LARGE SCALE GENOMIC DNA]</scope>
    <source>
        <strain evidence="3">DSM 100564</strain>
    </source>
</reference>
<dbReference type="AlphaFoldDB" id="A0A1M6Q9K7"/>
<dbReference type="RefSeq" id="WP_073255168.1">
    <property type="nucleotide sequence ID" value="NZ_FQZQ01000020.1"/>
</dbReference>
<evidence type="ECO:0008006" key="4">
    <source>
        <dbReference type="Google" id="ProtNLM"/>
    </source>
</evidence>
<keyword evidence="1" id="KW-1133">Transmembrane helix</keyword>
<keyword evidence="1" id="KW-0472">Membrane</keyword>
<gene>
    <name evidence="2" type="ORF">SAMN05444000_12082</name>
</gene>
<evidence type="ECO:0000313" key="3">
    <source>
        <dbReference type="Proteomes" id="UP000183982"/>
    </source>
</evidence>
<name>A0A1M6Q9K7_9RHOB</name>
<feature type="transmembrane region" description="Helical" evidence="1">
    <location>
        <begin position="47"/>
        <end position="77"/>
    </location>
</feature>
<dbReference type="OrthoDB" id="558011at2"/>
<organism evidence="2 3">
    <name type="scientific">Shimia gijangensis</name>
    <dbReference type="NCBI Taxonomy" id="1470563"/>
    <lineage>
        <taxon>Bacteria</taxon>
        <taxon>Pseudomonadati</taxon>
        <taxon>Pseudomonadota</taxon>
        <taxon>Alphaproteobacteria</taxon>
        <taxon>Rhodobacterales</taxon>
        <taxon>Roseobacteraceae</taxon>
    </lineage>
</organism>
<dbReference type="InterPro" id="IPR021737">
    <property type="entry name" value="Phage_phiKZ_Orf197"/>
</dbReference>
<keyword evidence="3" id="KW-1185">Reference proteome</keyword>
<sequence length="128" mass="14860">MDLSLKILLLFTLMQVKHLFADFYLQTIWMLTGRDTYLHLGRAAHSAIHAGLSIVIFALFSVPPVWLLAIFVIEFVIHFHVDFWKARENVVKKLTPEDAAFWRAMGFDQALHHLTGIGLIWLWLNFIV</sequence>
<dbReference type="Proteomes" id="UP000183982">
    <property type="component" value="Unassembled WGS sequence"/>
</dbReference>